<dbReference type="OrthoDB" id="9814509at2"/>
<dbReference type="RefSeq" id="WP_136599082.1">
    <property type="nucleotide sequence ID" value="NZ_STGV01000004.1"/>
</dbReference>
<proteinExistence type="predicted"/>
<dbReference type="Pfam" id="PF05845">
    <property type="entry name" value="PhnH"/>
    <property type="match status" value="1"/>
</dbReference>
<keyword evidence="1" id="KW-0456">Lyase</keyword>
<dbReference type="EMBL" id="STGV01000004">
    <property type="protein sequence ID" value="THV22310.1"/>
    <property type="molecule type" value="Genomic_DNA"/>
</dbReference>
<gene>
    <name evidence="1" type="primary">phnH</name>
    <name evidence="1" type="ORF">FAA97_13570</name>
</gene>
<reference evidence="1 2" key="1">
    <citation type="submission" date="2019-04" db="EMBL/GenBank/DDBJ databases">
        <title>Genome sequence of strain shin9-1.</title>
        <authorList>
            <person name="Gao J."/>
            <person name="Sun J."/>
        </authorList>
    </citation>
    <scope>NUCLEOTIDE SEQUENCE [LARGE SCALE GENOMIC DNA]</scope>
    <source>
        <strain evidence="2">shin9-1</strain>
    </source>
</reference>
<dbReference type="GO" id="GO:0019634">
    <property type="term" value="P:organic phosphonate metabolic process"/>
    <property type="evidence" value="ECO:0007669"/>
    <property type="project" value="InterPro"/>
</dbReference>
<dbReference type="GO" id="GO:0016829">
    <property type="term" value="F:lyase activity"/>
    <property type="evidence" value="ECO:0007669"/>
    <property type="project" value="UniProtKB-KW"/>
</dbReference>
<dbReference type="AlphaFoldDB" id="A0A4S8NXH1"/>
<sequence>MHTSASSLVGAFADPVHDAQGTFRQVMDAMARPGSLQTMTATLAPPPPLDMASGALLLTLCDQDTPVWLAPSLAQSSLPAWIGFHTGAPVVAEKADARFAFSGLENAMPVLMHFAQGTQEYPDRSTTLVVQLASLHDGLPLILTGPGIRNTASIAPRGLPDTFLRQWMDNRGLFPRGVDLILTAGREFIALPRTCAISQGEA</sequence>
<dbReference type="InterPro" id="IPR038058">
    <property type="entry name" value="PhnH-like_sp"/>
</dbReference>
<dbReference type="InterPro" id="IPR008772">
    <property type="entry name" value="Phosphonate_metab_PhnH"/>
</dbReference>
<organism evidence="1 2">
    <name type="scientific">Peteryoungia ipomoeae</name>
    <dbReference type="NCBI Taxonomy" id="1210932"/>
    <lineage>
        <taxon>Bacteria</taxon>
        <taxon>Pseudomonadati</taxon>
        <taxon>Pseudomonadota</taxon>
        <taxon>Alphaproteobacteria</taxon>
        <taxon>Hyphomicrobiales</taxon>
        <taxon>Rhizobiaceae</taxon>
        <taxon>Peteryoungia</taxon>
    </lineage>
</organism>
<evidence type="ECO:0000313" key="2">
    <source>
        <dbReference type="Proteomes" id="UP000308828"/>
    </source>
</evidence>
<dbReference type="Gene3D" id="3.40.50.11310">
    <property type="entry name" value="Bacterial phosphonate metabolism protein PhnH"/>
    <property type="match status" value="1"/>
</dbReference>
<accession>A0A4S8NXH1</accession>
<dbReference type="NCBIfam" id="TIGR03292">
    <property type="entry name" value="PhnH_redo"/>
    <property type="match status" value="1"/>
</dbReference>
<comment type="caution">
    <text evidence="1">The sequence shown here is derived from an EMBL/GenBank/DDBJ whole genome shotgun (WGS) entry which is preliminary data.</text>
</comment>
<name>A0A4S8NXH1_9HYPH</name>
<dbReference type="PIRSF" id="PIRSF020680">
    <property type="entry name" value="PhnH"/>
    <property type="match status" value="1"/>
</dbReference>
<dbReference type="SUPFAM" id="SSF159709">
    <property type="entry name" value="PhnH-like"/>
    <property type="match status" value="1"/>
</dbReference>
<keyword evidence="2" id="KW-1185">Reference proteome</keyword>
<dbReference type="Proteomes" id="UP000308828">
    <property type="component" value="Unassembled WGS sequence"/>
</dbReference>
<protein>
    <submittedName>
        <fullName evidence="1">Phosphonate C-P lyase system protein PhnH</fullName>
    </submittedName>
</protein>
<evidence type="ECO:0000313" key="1">
    <source>
        <dbReference type="EMBL" id="THV22310.1"/>
    </source>
</evidence>